<evidence type="ECO:0008006" key="3">
    <source>
        <dbReference type="Google" id="ProtNLM"/>
    </source>
</evidence>
<protein>
    <recommendedName>
        <fullName evidence="3">STAS/SEC14 domain-containing protein</fullName>
    </recommendedName>
</protein>
<dbReference type="Pfam" id="PF11964">
    <property type="entry name" value="SpoIIAA-like"/>
    <property type="match status" value="1"/>
</dbReference>
<dbReference type="STRING" id="927083.DB32_008613"/>
<keyword evidence="2" id="KW-1185">Reference proteome</keyword>
<dbReference type="EMBL" id="CP011125">
    <property type="protein sequence ID" value="AKF11464.1"/>
    <property type="molecule type" value="Genomic_DNA"/>
</dbReference>
<accession>A0A0F6SI27</accession>
<name>A0A0F6SI27_9BACT</name>
<proteinExistence type="predicted"/>
<dbReference type="RefSeq" id="WP_053238328.1">
    <property type="nucleotide sequence ID" value="NZ_CP011125.1"/>
</dbReference>
<dbReference type="Proteomes" id="UP000034883">
    <property type="component" value="Chromosome"/>
</dbReference>
<dbReference type="KEGG" id="samy:DB32_008613"/>
<evidence type="ECO:0000313" key="2">
    <source>
        <dbReference type="Proteomes" id="UP000034883"/>
    </source>
</evidence>
<dbReference type="InterPro" id="IPR021866">
    <property type="entry name" value="SpoIIAA-like"/>
</dbReference>
<organism evidence="1 2">
    <name type="scientific">Sandaracinus amylolyticus</name>
    <dbReference type="NCBI Taxonomy" id="927083"/>
    <lineage>
        <taxon>Bacteria</taxon>
        <taxon>Pseudomonadati</taxon>
        <taxon>Myxococcota</taxon>
        <taxon>Polyangia</taxon>
        <taxon>Polyangiales</taxon>
        <taxon>Sandaracinaceae</taxon>
        <taxon>Sandaracinus</taxon>
    </lineage>
</organism>
<evidence type="ECO:0000313" key="1">
    <source>
        <dbReference type="EMBL" id="AKF11464.1"/>
    </source>
</evidence>
<sequence>MIAIDDRDPSCVVVTWPARRVGAPELARFGDEVIARLRARGGAPVAVLVDVRRAAPLEPSAVARLRELDARVCEAGVITRRAIVVPSVIAARVLGVMIAAARPRVTTRAFVDLERARAWLAP</sequence>
<dbReference type="AlphaFoldDB" id="A0A0F6SI27"/>
<reference evidence="1 2" key="1">
    <citation type="submission" date="2015-03" db="EMBL/GenBank/DDBJ databases">
        <title>Genome assembly of Sandaracinus amylolyticus DSM 53668.</title>
        <authorList>
            <person name="Sharma G."/>
            <person name="Subramanian S."/>
        </authorList>
    </citation>
    <scope>NUCLEOTIDE SEQUENCE [LARGE SCALE GENOMIC DNA]</scope>
    <source>
        <strain evidence="1 2">DSM 53668</strain>
    </source>
</reference>
<gene>
    <name evidence="1" type="ORF">DB32_008613</name>
</gene>